<name>A0ABR2EPP7_9ROSI</name>
<proteinExistence type="predicted"/>
<keyword evidence="2" id="KW-1185">Reference proteome</keyword>
<protein>
    <submittedName>
        <fullName evidence="1">Uncharacterized protein</fullName>
    </submittedName>
</protein>
<sequence length="100" mass="11317">MFQSSFGKGKVGKSYALDLASVGSYMESTPIVIPNLIIRSARTQKSPSHADDDDNNNNHRWERFVGPGFGQEEARRMESYAVDLRFGFATFMRYVCTSRL</sequence>
<gene>
    <name evidence="1" type="ORF">V6N12_036119</name>
</gene>
<comment type="caution">
    <text evidence="1">The sequence shown here is derived from an EMBL/GenBank/DDBJ whole genome shotgun (WGS) entry which is preliminary data.</text>
</comment>
<dbReference type="EMBL" id="JBBPBM010000011">
    <property type="protein sequence ID" value="KAK8563985.1"/>
    <property type="molecule type" value="Genomic_DNA"/>
</dbReference>
<organism evidence="1 2">
    <name type="scientific">Hibiscus sabdariffa</name>
    <name type="common">roselle</name>
    <dbReference type="NCBI Taxonomy" id="183260"/>
    <lineage>
        <taxon>Eukaryota</taxon>
        <taxon>Viridiplantae</taxon>
        <taxon>Streptophyta</taxon>
        <taxon>Embryophyta</taxon>
        <taxon>Tracheophyta</taxon>
        <taxon>Spermatophyta</taxon>
        <taxon>Magnoliopsida</taxon>
        <taxon>eudicotyledons</taxon>
        <taxon>Gunneridae</taxon>
        <taxon>Pentapetalae</taxon>
        <taxon>rosids</taxon>
        <taxon>malvids</taxon>
        <taxon>Malvales</taxon>
        <taxon>Malvaceae</taxon>
        <taxon>Malvoideae</taxon>
        <taxon>Hibiscus</taxon>
    </lineage>
</organism>
<accession>A0ABR2EPP7</accession>
<evidence type="ECO:0000313" key="1">
    <source>
        <dbReference type="EMBL" id="KAK8563985.1"/>
    </source>
</evidence>
<dbReference type="Proteomes" id="UP001472677">
    <property type="component" value="Unassembled WGS sequence"/>
</dbReference>
<reference evidence="1 2" key="1">
    <citation type="journal article" date="2024" name="G3 (Bethesda)">
        <title>Genome assembly of Hibiscus sabdariffa L. provides insights into metabolisms of medicinal natural products.</title>
        <authorList>
            <person name="Kim T."/>
        </authorList>
    </citation>
    <scope>NUCLEOTIDE SEQUENCE [LARGE SCALE GENOMIC DNA]</scope>
    <source>
        <strain evidence="1">TK-2024</strain>
        <tissue evidence="1">Old leaves</tissue>
    </source>
</reference>
<evidence type="ECO:0000313" key="2">
    <source>
        <dbReference type="Proteomes" id="UP001472677"/>
    </source>
</evidence>